<dbReference type="InterPro" id="IPR035965">
    <property type="entry name" value="PAS-like_dom_sf"/>
</dbReference>
<keyword evidence="3" id="KW-0157">Chromophore</keyword>
<sequence>MKNNLANMTCLDIYLSSLTREETEKIKHIIQTPKTKPMPLISWDIFMTSFQNEIIDAKKELEFNQVRSLSKKFNWKNDLNLIFSENDYEALIISDIHQNIIWVNDGFTSMTGYSKKFALNKTPKFLQGEKTSLKVKNRIREKIALDKPFKDTIVNYRKDLTTYKCEIKIIPLYNENTSHYIAFEKEVV</sequence>
<evidence type="ECO:0000256" key="2">
    <source>
        <dbReference type="ARBA" id="ARBA00022643"/>
    </source>
</evidence>
<dbReference type="Proteomes" id="UP000600588">
    <property type="component" value="Unassembled WGS sequence"/>
</dbReference>
<evidence type="ECO:0000256" key="3">
    <source>
        <dbReference type="ARBA" id="ARBA00022991"/>
    </source>
</evidence>
<evidence type="ECO:0000313" key="6">
    <source>
        <dbReference type="Proteomes" id="UP000600588"/>
    </source>
</evidence>
<organism evidence="5 6">
    <name type="scientific">Aestuariibaculum sediminum</name>
    <dbReference type="NCBI Taxonomy" id="2770637"/>
    <lineage>
        <taxon>Bacteria</taxon>
        <taxon>Pseudomonadati</taxon>
        <taxon>Bacteroidota</taxon>
        <taxon>Flavobacteriia</taxon>
        <taxon>Flavobacteriales</taxon>
        <taxon>Flavobacteriaceae</taxon>
    </lineage>
</organism>
<keyword evidence="1" id="KW-0285">Flavoprotein</keyword>
<dbReference type="RefSeq" id="WP_188229384.1">
    <property type="nucleotide sequence ID" value="NZ_JACVXB010000002.1"/>
</dbReference>
<gene>
    <name evidence="5" type="ORF">ICJ83_05540</name>
</gene>
<evidence type="ECO:0000313" key="5">
    <source>
        <dbReference type="EMBL" id="MBD0831590.1"/>
    </source>
</evidence>
<accession>A0A8J6Q7B9</accession>
<dbReference type="Pfam" id="PF13426">
    <property type="entry name" value="PAS_9"/>
    <property type="match status" value="1"/>
</dbReference>
<dbReference type="PANTHER" id="PTHR47429">
    <property type="entry name" value="PROTEIN TWIN LOV 1"/>
    <property type="match status" value="1"/>
</dbReference>
<dbReference type="InterPro" id="IPR000014">
    <property type="entry name" value="PAS"/>
</dbReference>
<keyword evidence="2" id="KW-0288">FMN</keyword>
<evidence type="ECO:0000256" key="1">
    <source>
        <dbReference type="ARBA" id="ARBA00022630"/>
    </source>
</evidence>
<feature type="domain" description="PAS" evidence="4">
    <location>
        <begin position="90"/>
        <end position="179"/>
    </location>
</feature>
<dbReference type="SUPFAM" id="SSF55785">
    <property type="entry name" value="PYP-like sensor domain (PAS domain)"/>
    <property type="match status" value="1"/>
</dbReference>
<keyword evidence="6" id="KW-1185">Reference proteome</keyword>
<dbReference type="PANTHER" id="PTHR47429:SF2">
    <property type="entry name" value="PROTEIN TWIN LOV 1"/>
    <property type="match status" value="1"/>
</dbReference>
<dbReference type="CDD" id="cd00130">
    <property type="entry name" value="PAS"/>
    <property type="match status" value="1"/>
</dbReference>
<proteinExistence type="predicted"/>
<name>A0A8J6Q7B9_9FLAO</name>
<dbReference type="NCBIfam" id="TIGR00229">
    <property type="entry name" value="sensory_box"/>
    <property type="match status" value="1"/>
</dbReference>
<evidence type="ECO:0000259" key="4">
    <source>
        <dbReference type="Pfam" id="PF13426"/>
    </source>
</evidence>
<comment type="caution">
    <text evidence="5">The sequence shown here is derived from an EMBL/GenBank/DDBJ whole genome shotgun (WGS) entry which is preliminary data.</text>
</comment>
<dbReference type="Gene3D" id="3.30.450.20">
    <property type="entry name" value="PAS domain"/>
    <property type="match status" value="1"/>
</dbReference>
<dbReference type="AlphaFoldDB" id="A0A8J6Q7B9"/>
<protein>
    <submittedName>
        <fullName evidence="5">PAS domain-containing protein</fullName>
    </submittedName>
</protein>
<reference evidence="5 6" key="1">
    <citation type="submission" date="2020-09" db="EMBL/GenBank/DDBJ databases">
        <title>TT11 complete genome.</title>
        <authorList>
            <person name="Wu Z."/>
        </authorList>
    </citation>
    <scope>NUCLEOTIDE SEQUENCE [LARGE SCALE GENOMIC DNA]</scope>
    <source>
        <strain evidence="5 6">TT11</strain>
    </source>
</reference>
<dbReference type="EMBL" id="JACVXB010000002">
    <property type="protein sequence ID" value="MBD0831590.1"/>
    <property type="molecule type" value="Genomic_DNA"/>
</dbReference>